<dbReference type="AlphaFoldDB" id="A0A3M7P1R6"/>
<evidence type="ECO:0000313" key="1">
    <source>
        <dbReference type="EMBL" id="RMZ93046.1"/>
    </source>
</evidence>
<name>A0A3M7P1R6_BRAPC</name>
<protein>
    <submittedName>
        <fullName evidence="1">Uncharacterized protein</fullName>
    </submittedName>
</protein>
<dbReference type="EMBL" id="REGN01014112">
    <property type="protein sequence ID" value="RMZ93046.1"/>
    <property type="molecule type" value="Genomic_DNA"/>
</dbReference>
<dbReference type="Proteomes" id="UP000276133">
    <property type="component" value="Unassembled WGS sequence"/>
</dbReference>
<gene>
    <name evidence="1" type="ORF">BpHYR1_012221</name>
</gene>
<keyword evidence="2" id="KW-1185">Reference proteome</keyword>
<evidence type="ECO:0000313" key="2">
    <source>
        <dbReference type="Proteomes" id="UP000276133"/>
    </source>
</evidence>
<sequence length="106" mass="12624">MISGTNFESVTKGLVFEVLIGAVYSDHFVQVTWRWGYYVYIRFGYCNLIKHSSAFNYLYFESNWMKCQLETRGDLLENMLSHGIIYLNKQLRDKKDNVNFRRSCKL</sequence>
<proteinExistence type="predicted"/>
<accession>A0A3M7P1R6</accession>
<comment type="caution">
    <text evidence="1">The sequence shown here is derived from an EMBL/GenBank/DDBJ whole genome shotgun (WGS) entry which is preliminary data.</text>
</comment>
<organism evidence="1 2">
    <name type="scientific">Brachionus plicatilis</name>
    <name type="common">Marine rotifer</name>
    <name type="synonym">Brachionus muelleri</name>
    <dbReference type="NCBI Taxonomy" id="10195"/>
    <lineage>
        <taxon>Eukaryota</taxon>
        <taxon>Metazoa</taxon>
        <taxon>Spiralia</taxon>
        <taxon>Gnathifera</taxon>
        <taxon>Rotifera</taxon>
        <taxon>Eurotatoria</taxon>
        <taxon>Monogononta</taxon>
        <taxon>Pseudotrocha</taxon>
        <taxon>Ploima</taxon>
        <taxon>Brachionidae</taxon>
        <taxon>Brachionus</taxon>
    </lineage>
</organism>
<reference evidence="1 2" key="1">
    <citation type="journal article" date="2018" name="Sci. Rep.">
        <title>Genomic signatures of local adaptation to the degree of environmental predictability in rotifers.</title>
        <authorList>
            <person name="Franch-Gras L."/>
            <person name="Hahn C."/>
            <person name="Garcia-Roger E.M."/>
            <person name="Carmona M.J."/>
            <person name="Serra M."/>
            <person name="Gomez A."/>
        </authorList>
    </citation>
    <scope>NUCLEOTIDE SEQUENCE [LARGE SCALE GENOMIC DNA]</scope>
    <source>
        <strain evidence="1">HYR1</strain>
    </source>
</reference>